<evidence type="ECO:0000313" key="4">
    <source>
        <dbReference type="Proteomes" id="UP000265120"/>
    </source>
</evidence>
<dbReference type="AlphaFoldDB" id="A0A3P8X098"/>
<dbReference type="InterPro" id="IPR007110">
    <property type="entry name" value="Ig-like_dom"/>
</dbReference>
<organism evidence="3 4">
    <name type="scientific">Cynoglossus semilaevis</name>
    <name type="common">Tongue sole</name>
    <dbReference type="NCBI Taxonomy" id="244447"/>
    <lineage>
        <taxon>Eukaryota</taxon>
        <taxon>Metazoa</taxon>
        <taxon>Chordata</taxon>
        <taxon>Craniata</taxon>
        <taxon>Vertebrata</taxon>
        <taxon>Euteleostomi</taxon>
        <taxon>Actinopterygii</taxon>
        <taxon>Neopterygii</taxon>
        <taxon>Teleostei</taxon>
        <taxon>Neoteleostei</taxon>
        <taxon>Acanthomorphata</taxon>
        <taxon>Carangaria</taxon>
        <taxon>Pleuronectiformes</taxon>
        <taxon>Pleuronectoidei</taxon>
        <taxon>Cynoglossidae</taxon>
        <taxon>Cynoglossinae</taxon>
        <taxon>Cynoglossus</taxon>
    </lineage>
</organism>
<dbReference type="InterPro" id="IPR036179">
    <property type="entry name" value="Ig-like_dom_sf"/>
</dbReference>
<evidence type="ECO:0000259" key="2">
    <source>
        <dbReference type="PROSITE" id="PS50835"/>
    </source>
</evidence>
<proteinExistence type="predicted"/>
<reference evidence="3 4" key="1">
    <citation type="journal article" date="2014" name="Nat. Genet.">
        <title>Whole-genome sequence of a flatfish provides insights into ZW sex chromosome evolution and adaptation to a benthic lifestyle.</title>
        <authorList>
            <person name="Chen S."/>
            <person name="Zhang G."/>
            <person name="Shao C."/>
            <person name="Huang Q."/>
            <person name="Liu G."/>
            <person name="Zhang P."/>
            <person name="Song W."/>
            <person name="An N."/>
            <person name="Chalopin D."/>
            <person name="Volff J.N."/>
            <person name="Hong Y."/>
            <person name="Li Q."/>
            <person name="Sha Z."/>
            <person name="Zhou H."/>
            <person name="Xie M."/>
            <person name="Yu Q."/>
            <person name="Liu Y."/>
            <person name="Xiang H."/>
            <person name="Wang N."/>
            <person name="Wu K."/>
            <person name="Yang C."/>
            <person name="Zhou Q."/>
            <person name="Liao X."/>
            <person name="Yang L."/>
            <person name="Hu Q."/>
            <person name="Zhang J."/>
            <person name="Meng L."/>
            <person name="Jin L."/>
            <person name="Tian Y."/>
            <person name="Lian J."/>
            <person name="Yang J."/>
            <person name="Miao G."/>
            <person name="Liu S."/>
            <person name="Liang Z."/>
            <person name="Yan F."/>
            <person name="Li Y."/>
            <person name="Sun B."/>
            <person name="Zhang H."/>
            <person name="Zhang J."/>
            <person name="Zhu Y."/>
            <person name="Du M."/>
            <person name="Zhao Y."/>
            <person name="Schartl M."/>
            <person name="Tang Q."/>
            <person name="Wang J."/>
        </authorList>
    </citation>
    <scope>NUCLEOTIDE SEQUENCE</scope>
</reference>
<feature type="domain" description="Ig-like" evidence="2">
    <location>
        <begin position="310"/>
        <end position="368"/>
    </location>
</feature>
<dbReference type="InterPro" id="IPR013783">
    <property type="entry name" value="Ig-like_fold"/>
</dbReference>
<dbReference type="GeneTree" id="ENSGT01010000222294"/>
<dbReference type="Gene3D" id="2.60.40.10">
    <property type="entry name" value="Immunoglobulins"/>
    <property type="match status" value="3"/>
</dbReference>
<evidence type="ECO:0000256" key="1">
    <source>
        <dbReference type="SAM" id="SignalP"/>
    </source>
</evidence>
<dbReference type="SMART" id="SM00408">
    <property type="entry name" value="IGc2"/>
    <property type="match status" value="1"/>
</dbReference>
<feature type="signal peptide" evidence="1">
    <location>
        <begin position="1"/>
        <end position="22"/>
    </location>
</feature>
<keyword evidence="4" id="KW-1185">Reference proteome</keyword>
<dbReference type="Ensembl" id="ENSCSET00000032845.1">
    <property type="protein sequence ID" value="ENSCSEP00000032424.1"/>
    <property type="gene ID" value="ENSCSEG00000020807.1"/>
</dbReference>
<dbReference type="SUPFAM" id="SSF48726">
    <property type="entry name" value="Immunoglobulin"/>
    <property type="match status" value="3"/>
</dbReference>
<dbReference type="SMART" id="SM00409">
    <property type="entry name" value="IG"/>
    <property type="match status" value="3"/>
</dbReference>
<dbReference type="PANTHER" id="PTHR46013">
    <property type="entry name" value="VASCULAR CELL ADHESION MOLECULE 1"/>
    <property type="match status" value="1"/>
</dbReference>
<dbReference type="OMA" id="RDSHKSE"/>
<reference evidence="3" key="3">
    <citation type="submission" date="2025-09" db="UniProtKB">
        <authorList>
            <consortium name="Ensembl"/>
        </authorList>
    </citation>
    <scope>IDENTIFICATION</scope>
</reference>
<dbReference type="PROSITE" id="PS50835">
    <property type="entry name" value="IG_LIKE"/>
    <property type="match status" value="3"/>
</dbReference>
<feature type="domain" description="Ig-like" evidence="2">
    <location>
        <begin position="129"/>
        <end position="225"/>
    </location>
</feature>
<name>A0A3P8X098_CYNSE</name>
<dbReference type="PANTHER" id="PTHR46013:SF4">
    <property type="entry name" value="B-CELL RECEPTOR CD22-RELATED"/>
    <property type="match status" value="1"/>
</dbReference>
<feature type="domain" description="Ig-like" evidence="2">
    <location>
        <begin position="381"/>
        <end position="461"/>
    </location>
</feature>
<dbReference type="Pfam" id="PF13895">
    <property type="entry name" value="Ig_2"/>
    <property type="match status" value="1"/>
</dbReference>
<dbReference type="InterPro" id="IPR003599">
    <property type="entry name" value="Ig_sub"/>
</dbReference>
<dbReference type="Proteomes" id="UP000265120">
    <property type="component" value="Chromosome 9"/>
</dbReference>
<feature type="chain" id="PRO_5018290493" evidence="1">
    <location>
        <begin position="23"/>
        <end position="480"/>
    </location>
</feature>
<dbReference type="InterPro" id="IPR003598">
    <property type="entry name" value="Ig_sub2"/>
</dbReference>
<reference evidence="3" key="2">
    <citation type="submission" date="2025-08" db="UniProtKB">
        <authorList>
            <consortium name="Ensembl"/>
        </authorList>
    </citation>
    <scope>IDENTIFICATION</scope>
</reference>
<protein>
    <submittedName>
        <fullName evidence="3">Hemicentin-2-like</fullName>
    </submittedName>
</protein>
<sequence length="480" mass="54580">MTFKDAVRRLFLLLVCVPGTEGADGWTVTYHNTTSCALKGSTVEITCTFHHQLGINDRGVTAKHTFWFRKQQDNQRVDLRTNRTYIGRVRYHCDSDRCSLSINDLRESDAAVYVFGLITSQGSEVAGEPGVTLTVTDLQVTKNQNNNHMCQSRCPVSNPSYIWYKDGEKIQGKPDQTSYRTTSCALQGLEKFPSPPECNSGNSCATVVNVERSICAFTGSSVDISGIFYSDYYYKLSPLWFVAEREQQKWDIPGNVYQRKARFQGFARNGQLRLRITNLAESDSGEYRFGYKTYSRTYSFPGTTLTVKDPDLKVEVIWTSTGGTLVCQSSCPFSDRYSFYWYKNNRPIYRETSPVLKGHAFSEGRYSCGFERYHSREVYAPRIPTVSRNKEVVEGSSVNLTCSTDANPAATCIWFKNQTFVISQKSILYFNPIRSEETGHYKCKCNNTHGNKYVSTHLDVQCRSHFIFIFTAIFFLTSDA</sequence>
<accession>A0A3P8X098</accession>
<keyword evidence="1" id="KW-0732">Signal</keyword>
<evidence type="ECO:0000313" key="3">
    <source>
        <dbReference type="Ensembl" id="ENSCSEP00000032424.1"/>
    </source>
</evidence>